<keyword evidence="10" id="KW-1185">Reference proteome</keyword>
<evidence type="ECO:0000313" key="9">
    <source>
        <dbReference type="EMBL" id="ACN84220.1"/>
    </source>
</evidence>
<dbReference type="CDD" id="cd00006">
    <property type="entry name" value="PTS_IIA_man"/>
    <property type="match status" value="1"/>
</dbReference>
<dbReference type="Gene3D" id="3.40.50.510">
    <property type="entry name" value="Phosphotransferase system, mannose-type IIA component"/>
    <property type="match status" value="1"/>
</dbReference>
<dbReference type="KEGG" id="bhy:BHWA1_01755"/>
<organism evidence="9 10">
    <name type="scientific">Brachyspira hyodysenteriae (strain ATCC 49526 / WA1)</name>
    <dbReference type="NCBI Taxonomy" id="565034"/>
    <lineage>
        <taxon>Bacteria</taxon>
        <taxon>Pseudomonadati</taxon>
        <taxon>Spirochaetota</taxon>
        <taxon>Spirochaetia</taxon>
        <taxon>Brachyspirales</taxon>
        <taxon>Brachyspiraceae</taxon>
        <taxon>Brachyspira</taxon>
    </lineage>
</organism>
<keyword evidence="2" id="KW-0813">Transport</keyword>
<dbReference type="InterPro" id="IPR051471">
    <property type="entry name" value="Bacterial_PTS_sugar_comp"/>
</dbReference>
<dbReference type="InterPro" id="IPR036662">
    <property type="entry name" value="PTS_EIIA_man-typ_sf"/>
</dbReference>
<name>A0A3B6VAZ4_BRAHW</name>
<dbReference type="AlphaFoldDB" id="A0A3B6VAZ4"/>
<sequence length="142" mass="15842">MKPSLILMSHGNFAHEIMESAKMILGEVSGYRTVCMSADDGFEGTSKKLQSCLDEMNDVKDIIILADLYGGTPFNIGNIFSKKEKDKFNIRLIAGMNFAMLLEYFSSDKEDINELVNDIMSTGKDAILEPSLDEEDDDIDLD</sequence>
<dbReference type="PROSITE" id="PS51096">
    <property type="entry name" value="PTS_EIIA_TYPE_4"/>
    <property type="match status" value="1"/>
</dbReference>
<gene>
    <name evidence="9" type="ordered locus">BHWA1_01755</name>
</gene>
<keyword evidence="7" id="KW-0418">Kinase</keyword>
<dbReference type="InterPro" id="IPR004701">
    <property type="entry name" value="PTS_EIIA_man-typ"/>
</dbReference>
<dbReference type="GO" id="GO:0016020">
    <property type="term" value="C:membrane"/>
    <property type="evidence" value="ECO:0007669"/>
    <property type="project" value="InterPro"/>
</dbReference>
<dbReference type="SUPFAM" id="SSF53062">
    <property type="entry name" value="PTS system fructose IIA component-like"/>
    <property type="match status" value="1"/>
</dbReference>
<dbReference type="Pfam" id="PF03610">
    <property type="entry name" value="EIIA-man"/>
    <property type="match status" value="1"/>
</dbReference>
<feature type="domain" description="PTS EIIA type-4" evidence="8">
    <location>
        <begin position="2"/>
        <end position="127"/>
    </location>
</feature>
<evidence type="ECO:0000256" key="6">
    <source>
        <dbReference type="ARBA" id="ARBA00022683"/>
    </source>
</evidence>
<protein>
    <submittedName>
        <fullName evidence="9">PTS system, IIA component</fullName>
    </submittedName>
</protein>
<dbReference type="GO" id="GO:0016301">
    <property type="term" value="F:kinase activity"/>
    <property type="evidence" value="ECO:0007669"/>
    <property type="project" value="UniProtKB-KW"/>
</dbReference>
<dbReference type="EMBL" id="CP001357">
    <property type="protein sequence ID" value="ACN84220.1"/>
    <property type="molecule type" value="Genomic_DNA"/>
</dbReference>
<keyword evidence="5" id="KW-0808">Transferase</keyword>
<accession>A0A3B6VAZ4</accession>
<evidence type="ECO:0000256" key="4">
    <source>
        <dbReference type="ARBA" id="ARBA00022597"/>
    </source>
</evidence>
<dbReference type="InterPro" id="IPR033887">
    <property type="entry name" value="PTS_IIA_man"/>
</dbReference>
<dbReference type="GO" id="GO:0005737">
    <property type="term" value="C:cytoplasm"/>
    <property type="evidence" value="ECO:0007669"/>
    <property type="project" value="UniProtKB-SubCell"/>
</dbReference>
<keyword evidence="4" id="KW-0762">Sugar transport</keyword>
<comment type="subcellular location">
    <subcellularLocation>
        <location evidence="1">Cytoplasm</location>
    </subcellularLocation>
</comment>
<dbReference type="PANTHER" id="PTHR33799:SF1">
    <property type="entry name" value="PTS SYSTEM MANNOSE-SPECIFIC EIIAB COMPONENT-RELATED"/>
    <property type="match status" value="1"/>
</dbReference>
<dbReference type="RefSeq" id="WP_012671260.1">
    <property type="nucleotide sequence ID" value="NC_012225.1"/>
</dbReference>
<proteinExistence type="predicted"/>
<keyword evidence="6" id="KW-0598">Phosphotransferase system</keyword>
<evidence type="ECO:0000259" key="8">
    <source>
        <dbReference type="PROSITE" id="PS51096"/>
    </source>
</evidence>
<dbReference type="STRING" id="565034.BHWA1_01755"/>
<evidence type="ECO:0000256" key="3">
    <source>
        <dbReference type="ARBA" id="ARBA00022490"/>
    </source>
</evidence>
<evidence type="ECO:0000256" key="7">
    <source>
        <dbReference type="ARBA" id="ARBA00022777"/>
    </source>
</evidence>
<evidence type="ECO:0000256" key="2">
    <source>
        <dbReference type="ARBA" id="ARBA00022448"/>
    </source>
</evidence>
<dbReference type="PANTHER" id="PTHR33799">
    <property type="entry name" value="PTS PERMEASE-RELATED-RELATED"/>
    <property type="match status" value="1"/>
</dbReference>
<evidence type="ECO:0000256" key="1">
    <source>
        <dbReference type="ARBA" id="ARBA00004496"/>
    </source>
</evidence>
<evidence type="ECO:0000313" key="10">
    <source>
        <dbReference type="Proteomes" id="UP000001803"/>
    </source>
</evidence>
<evidence type="ECO:0000256" key="5">
    <source>
        <dbReference type="ARBA" id="ARBA00022679"/>
    </source>
</evidence>
<keyword evidence="3" id="KW-0963">Cytoplasm</keyword>
<dbReference type="GO" id="GO:0009401">
    <property type="term" value="P:phosphoenolpyruvate-dependent sugar phosphotransferase system"/>
    <property type="evidence" value="ECO:0007669"/>
    <property type="project" value="UniProtKB-KW"/>
</dbReference>
<reference evidence="9 10" key="1">
    <citation type="journal article" date="2009" name="PLoS ONE">
        <title>Genome sequence of the pathogenic intestinal spirochete Brachyspira hyodysenteriae reveals adaptations to its lifestyle in the porcine large intestine.</title>
        <authorList>
            <person name="Bellgard M.I."/>
            <person name="Wanchanthuek P."/>
            <person name="La T."/>
            <person name="Ryan K."/>
            <person name="Moolhuijzen P."/>
            <person name="Albertyn Z."/>
            <person name="Shaban B."/>
            <person name="Motro Y."/>
            <person name="Dunn D.S."/>
            <person name="Schibeci D."/>
            <person name="Hunter A."/>
            <person name="Barrero R."/>
            <person name="Phillips N.D."/>
            <person name="Hampson D.J."/>
        </authorList>
    </citation>
    <scope>NUCLEOTIDE SEQUENCE [LARGE SCALE GENOMIC DNA]</scope>
    <source>
        <strain evidence="10">ATCC 49526 / WA1</strain>
    </source>
</reference>
<dbReference type="Proteomes" id="UP000001803">
    <property type="component" value="Chromosome"/>
</dbReference>